<keyword evidence="2" id="KW-1185">Reference proteome</keyword>
<evidence type="ECO:0000313" key="1">
    <source>
        <dbReference type="EMBL" id="ADN51114.1"/>
    </source>
</evidence>
<dbReference type="KEGG" id="vdi:Vdis_1740"/>
<dbReference type="HOGENOM" id="CLU_1173421_0_0_2"/>
<dbReference type="OrthoDB" id="25502at2157"/>
<accession>E1QUJ5</accession>
<dbReference type="EMBL" id="CP002100">
    <property type="protein sequence ID" value="ADN51114.1"/>
    <property type="molecule type" value="Genomic_DNA"/>
</dbReference>
<dbReference type="GeneID" id="9752683"/>
<dbReference type="STRING" id="572478.Vdis_1740"/>
<reference evidence="1 2" key="1">
    <citation type="journal article" date="2010" name="Stand. Genomic Sci.">
        <title>Complete genome sequence of Vulcanisaeta distributa type strain (IC-017).</title>
        <authorList>
            <person name="Mavromatis K."/>
            <person name="Sikorski J."/>
            <person name="Pabst E."/>
            <person name="Teshima H."/>
            <person name="Lapidus A."/>
            <person name="Lucas S."/>
            <person name="Nolan M."/>
            <person name="Glavina Del Rio T."/>
            <person name="Cheng J.F."/>
            <person name="Bruce D."/>
            <person name="Goodwin L."/>
            <person name="Pitluck S."/>
            <person name="Liolios K."/>
            <person name="Ivanova N."/>
            <person name="Mikhailova N."/>
            <person name="Pati A."/>
            <person name="Chen A."/>
            <person name="Palaniappan K."/>
            <person name="Land M."/>
            <person name="Hauser L."/>
            <person name="Chang Y.J."/>
            <person name="Jeffries C.D."/>
            <person name="Rohde M."/>
            <person name="Spring S."/>
            <person name="Goker M."/>
            <person name="Wirth R."/>
            <person name="Woyke T."/>
            <person name="Bristow J."/>
            <person name="Eisen J.A."/>
            <person name="Markowitz V."/>
            <person name="Hugenholtz P."/>
            <person name="Klenk H.P."/>
            <person name="Kyrpides N.C."/>
        </authorList>
    </citation>
    <scope>NUCLEOTIDE SEQUENCE [LARGE SCALE GENOMIC DNA]</scope>
    <source>
        <strain evidence="2">DSM 14429 / JCM 11212 / NBRC 100878 / IC-017</strain>
    </source>
</reference>
<organism evidence="1 2">
    <name type="scientific">Vulcanisaeta distributa (strain DSM 14429 / JCM 11212 / NBRC 100878 / IC-017)</name>
    <dbReference type="NCBI Taxonomy" id="572478"/>
    <lineage>
        <taxon>Archaea</taxon>
        <taxon>Thermoproteota</taxon>
        <taxon>Thermoprotei</taxon>
        <taxon>Thermoproteales</taxon>
        <taxon>Thermoproteaceae</taxon>
        <taxon>Vulcanisaeta</taxon>
    </lineage>
</organism>
<dbReference type="RefSeq" id="WP_013336839.1">
    <property type="nucleotide sequence ID" value="NC_014537.1"/>
</dbReference>
<reference evidence="2" key="2">
    <citation type="journal article" date="2010" name="Stand. Genomic Sci.">
        <title>Complete genome sequence of Vulcanisaeta distributa type strain (IC-017T).</title>
        <authorList>
            <person name="Mavromatis K."/>
            <person name="Sikorski J."/>
            <person name="Pabst E."/>
            <person name="Teshima H."/>
            <person name="Lapidus A."/>
            <person name="Lucas S."/>
            <person name="Nolan M."/>
            <person name="Glavina Del Rio T."/>
            <person name="Cheng J."/>
            <person name="Bruce D."/>
            <person name="Goodwin L."/>
            <person name="Pitluck S."/>
            <person name="Liolios K."/>
            <person name="Ivanova N."/>
            <person name="Mikhailova N."/>
            <person name="Pati A."/>
            <person name="Chen A."/>
            <person name="Palaniappan K."/>
            <person name="Land M."/>
            <person name="Hauser L."/>
            <person name="Chang Y."/>
            <person name="Jeffries C."/>
            <person name="Rohde M."/>
            <person name="Spring S."/>
            <person name="Goker M."/>
            <person name="Wirth R."/>
            <person name="Woyke T."/>
            <person name="Bristow J."/>
            <person name="Eisen J."/>
            <person name="Markowitz V."/>
            <person name="Hugenholtz P."/>
            <person name="Klenk H."/>
            <person name="Kyrpides N."/>
        </authorList>
    </citation>
    <scope>NUCLEOTIDE SEQUENCE [LARGE SCALE GENOMIC DNA]</scope>
    <source>
        <strain evidence="2">DSM 14429 / JCM 11212 / NBRC 100878 / IC-017</strain>
    </source>
</reference>
<dbReference type="Proteomes" id="UP000006681">
    <property type="component" value="Chromosome"/>
</dbReference>
<name>E1QUJ5_VULDI</name>
<proteinExistence type="predicted"/>
<gene>
    <name evidence="1" type="ordered locus">Vdis_1740</name>
</gene>
<evidence type="ECO:0000313" key="2">
    <source>
        <dbReference type="Proteomes" id="UP000006681"/>
    </source>
</evidence>
<protein>
    <submittedName>
        <fullName evidence="1">Uncharacterized protein</fullName>
    </submittedName>
</protein>
<sequence>MINWSVEAEDALMTTYVHRYSVLGKTIETRVVYDKAINKYKLRFVSIKPVNEIEISLLTILTPHFKFTIDYVQDSKVAMIYPSPETELYDDLQSVSTYVDSLTTLIIELLSYLNNPLLKTEINYELASRNWILDLSDTSASMFKVYDTKVGVIRVSVELEHRQLELGKVKVDVLVRAITALKCVVDSLVNKGFNAQIVYEDLGIAHLTAEFPSLGILTLIASKIDDMINEVERSCS</sequence>
<dbReference type="eggNOG" id="arCOG10470">
    <property type="taxonomic scope" value="Archaea"/>
</dbReference>
<dbReference type="AlphaFoldDB" id="E1QUJ5"/>